<evidence type="ECO:0000313" key="2">
    <source>
        <dbReference type="Proteomes" id="UP000324222"/>
    </source>
</evidence>
<protein>
    <submittedName>
        <fullName evidence="1">Uncharacterized protein</fullName>
    </submittedName>
</protein>
<dbReference type="AlphaFoldDB" id="A0A5B7ITB8"/>
<comment type="caution">
    <text evidence="1">The sequence shown here is derived from an EMBL/GenBank/DDBJ whole genome shotgun (WGS) entry which is preliminary data.</text>
</comment>
<sequence length="71" mass="7382">MVLRSVLNRIAKEWPALTPHTPRPPGASINSWAVGGRYGTMWCAGQDCGERGAAAETEGGLGGVLQCGTLT</sequence>
<dbReference type="Proteomes" id="UP000324222">
    <property type="component" value="Unassembled WGS sequence"/>
</dbReference>
<name>A0A5B7ITB8_PORTR</name>
<gene>
    <name evidence="1" type="ORF">E2C01_079648</name>
</gene>
<evidence type="ECO:0000313" key="1">
    <source>
        <dbReference type="EMBL" id="MPC84896.1"/>
    </source>
</evidence>
<reference evidence="1 2" key="1">
    <citation type="submission" date="2019-05" db="EMBL/GenBank/DDBJ databases">
        <title>Another draft genome of Portunus trituberculatus and its Hox gene families provides insights of decapod evolution.</title>
        <authorList>
            <person name="Jeong J.-H."/>
            <person name="Song I."/>
            <person name="Kim S."/>
            <person name="Choi T."/>
            <person name="Kim D."/>
            <person name="Ryu S."/>
            <person name="Kim W."/>
        </authorList>
    </citation>
    <scope>NUCLEOTIDE SEQUENCE [LARGE SCALE GENOMIC DNA]</scope>
    <source>
        <tissue evidence="1">Muscle</tissue>
    </source>
</reference>
<organism evidence="1 2">
    <name type="scientific">Portunus trituberculatus</name>
    <name type="common">Swimming crab</name>
    <name type="synonym">Neptunus trituberculatus</name>
    <dbReference type="NCBI Taxonomy" id="210409"/>
    <lineage>
        <taxon>Eukaryota</taxon>
        <taxon>Metazoa</taxon>
        <taxon>Ecdysozoa</taxon>
        <taxon>Arthropoda</taxon>
        <taxon>Crustacea</taxon>
        <taxon>Multicrustacea</taxon>
        <taxon>Malacostraca</taxon>
        <taxon>Eumalacostraca</taxon>
        <taxon>Eucarida</taxon>
        <taxon>Decapoda</taxon>
        <taxon>Pleocyemata</taxon>
        <taxon>Brachyura</taxon>
        <taxon>Eubrachyura</taxon>
        <taxon>Portunoidea</taxon>
        <taxon>Portunidae</taxon>
        <taxon>Portuninae</taxon>
        <taxon>Portunus</taxon>
    </lineage>
</organism>
<accession>A0A5B7ITB8</accession>
<dbReference type="EMBL" id="VSRR010066759">
    <property type="protein sequence ID" value="MPC84896.1"/>
    <property type="molecule type" value="Genomic_DNA"/>
</dbReference>
<keyword evidence="2" id="KW-1185">Reference proteome</keyword>
<proteinExistence type="predicted"/>